<proteinExistence type="predicted"/>
<evidence type="ECO:0000313" key="1">
    <source>
        <dbReference type="EMBL" id="NIA53521.1"/>
    </source>
</evidence>
<accession>A0ABX0P8H1</accession>
<dbReference type="RefSeq" id="WP_166858180.1">
    <property type="nucleotide sequence ID" value="NZ_JAAQOM010000004.1"/>
</dbReference>
<dbReference type="EMBL" id="JAAQOM010000004">
    <property type="protein sequence ID" value="NIA53521.1"/>
    <property type="molecule type" value="Genomic_DNA"/>
</dbReference>
<gene>
    <name evidence="1" type="ORF">HAV22_07620</name>
</gene>
<keyword evidence="2" id="KW-1185">Reference proteome</keyword>
<name>A0ABX0P8H1_9BURK</name>
<dbReference type="Proteomes" id="UP000716322">
    <property type="component" value="Unassembled WGS sequence"/>
</dbReference>
<protein>
    <submittedName>
        <fullName evidence="1">DUF4279 domain-containing protein</fullName>
    </submittedName>
</protein>
<comment type="caution">
    <text evidence="1">The sequence shown here is derived from an EMBL/GenBank/DDBJ whole genome shotgun (WGS) entry which is preliminary data.</text>
</comment>
<organism evidence="1 2">
    <name type="scientific">Telluria antibiotica</name>
    <dbReference type="NCBI Taxonomy" id="2717319"/>
    <lineage>
        <taxon>Bacteria</taxon>
        <taxon>Pseudomonadati</taxon>
        <taxon>Pseudomonadota</taxon>
        <taxon>Betaproteobacteria</taxon>
        <taxon>Burkholderiales</taxon>
        <taxon>Oxalobacteraceae</taxon>
        <taxon>Telluria group</taxon>
        <taxon>Telluria</taxon>
    </lineage>
</organism>
<evidence type="ECO:0000313" key="2">
    <source>
        <dbReference type="Proteomes" id="UP000716322"/>
    </source>
</evidence>
<reference evidence="1 2" key="1">
    <citation type="submission" date="2020-03" db="EMBL/GenBank/DDBJ databases">
        <title>Genome sequence of strain Massilia sp. TW-1.</title>
        <authorList>
            <person name="Chaudhary D.K."/>
        </authorList>
    </citation>
    <scope>NUCLEOTIDE SEQUENCE [LARGE SCALE GENOMIC DNA]</scope>
    <source>
        <strain evidence="1 2">TW-1</strain>
    </source>
</reference>
<dbReference type="InterPro" id="IPR025459">
    <property type="entry name" value="DUF4279"/>
</dbReference>
<dbReference type="Pfam" id="PF14106">
    <property type="entry name" value="DUF4279"/>
    <property type="match status" value="1"/>
</dbReference>
<sequence>MNHVKAKLMLAIYIKGKSLEPAEITALLGVEPSKVQRFGEQKLTSSMKRVSALTGLWAYSIESETHTVAELVEKLAEQFRNCTGMLSTLPNVEEKYLDLFIAYDAETDGGGEYVFELASNDMSLLGQFGLPVRFTVASVPP</sequence>